<dbReference type="Proteomes" id="UP001229421">
    <property type="component" value="Unassembled WGS sequence"/>
</dbReference>
<dbReference type="AlphaFoldDB" id="A0AAD8NS54"/>
<feature type="compositionally biased region" description="Basic residues" evidence="1">
    <location>
        <begin position="17"/>
        <end position="31"/>
    </location>
</feature>
<keyword evidence="3" id="KW-1185">Reference proteome</keyword>
<reference evidence="2" key="1">
    <citation type="journal article" date="2023" name="bioRxiv">
        <title>Improved chromosome-level genome assembly for marigold (Tagetes erecta).</title>
        <authorList>
            <person name="Jiang F."/>
            <person name="Yuan L."/>
            <person name="Wang S."/>
            <person name="Wang H."/>
            <person name="Xu D."/>
            <person name="Wang A."/>
            <person name="Fan W."/>
        </authorList>
    </citation>
    <scope>NUCLEOTIDE SEQUENCE</scope>
    <source>
        <strain evidence="2">WSJ</strain>
        <tissue evidence="2">Leaf</tissue>
    </source>
</reference>
<comment type="caution">
    <text evidence="2">The sequence shown here is derived from an EMBL/GenBank/DDBJ whole genome shotgun (WGS) entry which is preliminary data.</text>
</comment>
<gene>
    <name evidence="2" type="ORF">QVD17_28059</name>
</gene>
<evidence type="ECO:0000313" key="3">
    <source>
        <dbReference type="Proteomes" id="UP001229421"/>
    </source>
</evidence>
<sequence length="84" mass="10294">MRQRKRKKREKQQQQRKIYRERTRQRRKRLRNFQLAKPNRSTNTITRSTHKTLTIHHIALFAPYFPHFDSTLTLKAGIYNVSCI</sequence>
<name>A0AAD8NS54_TARER</name>
<dbReference type="EMBL" id="JAUHHV010000007">
    <property type="protein sequence ID" value="KAK1418908.1"/>
    <property type="molecule type" value="Genomic_DNA"/>
</dbReference>
<protein>
    <submittedName>
        <fullName evidence="2">Uncharacterized protein</fullName>
    </submittedName>
</protein>
<organism evidence="2 3">
    <name type="scientific">Tagetes erecta</name>
    <name type="common">African marigold</name>
    <dbReference type="NCBI Taxonomy" id="13708"/>
    <lineage>
        <taxon>Eukaryota</taxon>
        <taxon>Viridiplantae</taxon>
        <taxon>Streptophyta</taxon>
        <taxon>Embryophyta</taxon>
        <taxon>Tracheophyta</taxon>
        <taxon>Spermatophyta</taxon>
        <taxon>Magnoliopsida</taxon>
        <taxon>eudicotyledons</taxon>
        <taxon>Gunneridae</taxon>
        <taxon>Pentapetalae</taxon>
        <taxon>asterids</taxon>
        <taxon>campanulids</taxon>
        <taxon>Asterales</taxon>
        <taxon>Asteraceae</taxon>
        <taxon>Asteroideae</taxon>
        <taxon>Heliantheae alliance</taxon>
        <taxon>Tageteae</taxon>
        <taxon>Tagetes</taxon>
    </lineage>
</organism>
<feature type="compositionally biased region" description="Basic residues" evidence="1">
    <location>
        <begin position="1"/>
        <end position="10"/>
    </location>
</feature>
<evidence type="ECO:0000313" key="2">
    <source>
        <dbReference type="EMBL" id="KAK1418908.1"/>
    </source>
</evidence>
<accession>A0AAD8NS54</accession>
<proteinExistence type="predicted"/>
<evidence type="ECO:0000256" key="1">
    <source>
        <dbReference type="SAM" id="MobiDB-lite"/>
    </source>
</evidence>
<feature type="region of interest" description="Disordered" evidence="1">
    <location>
        <begin position="1"/>
        <end position="31"/>
    </location>
</feature>